<dbReference type="Pfam" id="PF21666">
    <property type="entry name" value="DUF4246_N"/>
    <property type="match status" value="1"/>
</dbReference>
<sequence length="548" mass="63871">MSLAILEHRGFRHPFLMGTHFLGGVGDNPMTITELAMCQCSAHLRSRTEWWQDVQSEEVRQEWQSEAMERRWMVRTPSGHTEVNLSKRQVDYILDELSGYAALVDEEHRWRVSCFERIWESDSLLDFPTLTNLNNELSRLRDSHSLIQDEDVVTSTLIDPFLHCLVYGRTQVYDAHQPEALRPQPPPSYPNNYFVSRKFAILPTDFSVSITGGVRFLSYINNLDPSETPLYRSIENLLGDLVPLFEHVLTDLHRNNPLPQRIQGHCRYTEWDEPEPPEHSDDEDGWSAYERDVRHWVMHRPIELPDVSPNGYQGGLESRKFNVDLRGKTLQVVVHVSEIRLEPNNPVYPGSLWHVEGMKNERIAACAFYYSSVENLADNFVEFRMAVTSPKRFHAGDTGATMRTWAMKDGDPCHQYVGSKLTSTGLAIAFPNIYQYRHSPFRLHDPSKEGHQRLIAFYLVDPEIQPVISTSRVPPQQKSWIKAAVEESIDVRLPLELVEKIVDYVEGKMNWDEAVDFRREMLEERKNFWRQNDHYHFCIPFDIWNELY</sequence>
<gene>
    <name evidence="3" type="ORF">PILCRDRAFT_61952</name>
</gene>
<dbReference type="Proteomes" id="UP000054166">
    <property type="component" value="Unassembled WGS sequence"/>
</dbReference>
<dbReference type="Pfam" id="PF14033">
    <property type="entry name" value="DUF4246"/>
    <property type="match status" value="1"/>
</dbReference>
<dbReference type="EMBL" id="KN832976">
    <property type="protein sequence ID" value="KIM88812.1"/>
    <property type="molecule type" value="Genomic_DNA"/>
</dbReference>
<dbReference type="OrthoDB" id="415532at2759"/>
<accession>A0A0C3CGD5</accession>
<reference evidence="3 4" key="1">
    <citation type="submission" date="2014-04" db="EMBL/GenBank/DDBJ databases">
        <authorList>
            <consortium name="DOE Joint Genome Institute"/>
            <person name="Kuo A."/>
            <person name="Tarkka M."/>
            <person name="Buscot F."/>
            <person name="Kohler A."/>
            <person name="Nagy L.G."/>
            <person name="Floudas D."/>
            <person name="Copeland A."/>
            <person name="Barry K.W."/>
            <person name="Cichocki N."/>
            <person name="Veneault-Fourrey C."/>
            <person name="LaButti K."/>
            <person name="Lindquist E.A."/>
            <person name="Lipzen A."/>
            <person name="Lundell T."/>
            <person name="Morin E."/>
            <person name="Murat C."/>
            <person name="Sun H."/>
            <person name="Tunlid A."/>
            <person name="Henrissat B."/>
            <person name="Grigoriev I.V."/>
            <person name="Hibbett D.S."/>
            <person name="Martin F."/>
            <person name="Nordberg H.P."/>
            <person name="Cantor M.N."/>
            <person name="Hua S.X."/>
        </authorList>
    </citation>
    <scope>NUCLEOTIDE SEQUENCE [LARGE SCALE GENOMIC DNA]</scope>
    <source>
        <strain evidence="3 4">F 1598</strain>
    </source>
</reference>
<evidence type="ECO:0000313" key="3">
    <source>
        <dbReference type="EMBL" id="KIM88812.1"/>
    </source>
</evidence>
<dbReference type="HOGENOM" id="CLU_012066_3_2_1"/>
<evidence type="ECO:0000259" key="2">
    <source>
        <dbReference type="Pfam" id="PF21666"/>
    </source>
</evidence>
<evidence type="ECO:0000259" key="1">
    <source>
        <dbReference type="Pfam" id="PF14033"/>
    </source>
</evidence>
<dbReference type="STRING" id="765440.A0A0C3CGD5"/>
<dbReference type="PANTHER" id="PTHR33119">
    <property type="entry name" value="IFI3P"/>
    <property type="match status" value="1"/>
</dbReference>
<name>A0A0C3CGD5_PILCF</name>
<dbReference type="InterPro" id="IPR049207">
    <property type="entry name" value="DUF4246_N"/>
</dbReference>
<proteinExistence type="predicted"/>
<dbReference type="InParanoid" id="A0A0C3CGD5"/>
<evidence type="ECO:0000313" key="4">
    <source>
        <dbReference type="Proteomes" id="UP000054166"/>
    </source>
</evidence>
<dbReference type="PANTHER" id="PTHR33119:SF1">
    <property type="entry name" value="FE2OG DIOXYGENASE DOMAIN-CONTAINING PROTEIN"/>
    <property type="match status" value="1"/>
</dbReference>
<dbReference type="AlphaFoldDB" id="A0A0C3CGD5"/>
<organism evidence="3 4">
    <name type="scientific">Piloderma croceum (strain F 1598)</name>
    <dbReference type="NCBI Taxonomy" id="765440"/>
    <lineage>
        <taxon>Eukaryota</taxon>
        <taxon>Fungi</taxon>
        <taxon>Dikarya</taxon>
        <taxon>Basidiomycota</taxon>
        <taxon>Agaricomycotina</taxon>
        <taxon>Agaricomycetes</taxon>
        <taxon>Agaricomycetidae</taxon>
        <taxon>Atheliales</taxon>
        <taxon>Atheliaceae</taxon>
        <taxon>Piloderma</taxon>
    </lineage>
</organism>
<keyword evidence="4" id="KW-1185">Reference proteome</keyword>
<reference evidence="4" key="2">
    <citation type="submission" date="2015-01" db="EMBL/GenBank/DDBJ databases">
        <title>Evolutionary Origins and Diversification of the Mycorrhizal Mutualists.</title>
        <authorList>
            <consortium name="DOE Joint Genome Institute"/>
            <consortium name="Mycorrhizal Genomics Consortium"/>
            <person name="Kohler A."/>
            <person name="Kuo A."/>
            <person name="Nagy L.G."/>
            <person name="Floudas D."/>
            <person name="Copeland A."/>
            <person name="Barry K.W."/>
            <person name="Cichocki N."/>
            <person name="Veneault-Fourrey C."/>
            <person name="LaButti K."/>
            <person name="Lindquist E.A."/>
            <person name="Lipzen A."/>
            <person name="Lundell T."/>
            <person name="Morin E."/>
            <person name="Murat C."/>
            <person name="Riley R."/>
            <person name="Ohm R."/>
            <person name="Sun H."/>
            <person name="Tunlid A."/>
            <person name="Henrissat B."/>
            <person name="Grigoriev I.V."/>
            <person name="Hibbett D.S."/>
            <person name="Martin F."/>
        </authorList>
    </citation>
    <scope>NUCLEOTIDE SEQUENCE [LARGE SCALE GENOMIC DNA]</scope>
    <source>
        <strain evidence="4">F 1598</strain>
    </source>
</reference>
<dbReference type="InterPro" id="IPR049192">
    <property type="entry name" value="DUF4246_C"/>
</dbReference>
<protein>
    <submittedName>
        <fullName evidence="3">Uncharacterized protein</fullName>
    </submittedName>
</protein>
<dbReference type="InterPro" id="IPR025340">
    <property type="entry name" value="DUF4246"/>
</dbReference>
<feature type="domain" description="DUF4246" evidence="2">
    <location>
        <begin position="10"/>
        <end position="66"/>
    </location>
</feature>
<feature type="domain" description="DUF4246" evidence="1">
    <location>
        <begin position="88"/>
        <end position="482"/>
    </location>
</feature>